<keyword evidence="8" id="KW-1185">Reference proteome</keyword>
<evidence type="ECO:0000256" key="2">
    <source>
        <dbReference type="ARBA" id="ARBA00022723"/>
    </source>
</evidence>
<keyword evidence="4" id="KW-0408">Iron</keyword>
<dbReference type="EMBL" id="SPIA01000002">
    <property type="protein sequence ID" value="TFH67742.1"/>
    <property type="molecule type" value="Genomic_DNA"/>
</dbReference>
<dbReference type="GO" id="GO:0051536">
    <property type="term" value="F:iron-sulfur cluster binding"/>
    <property type="evidence" value="ECO:0007669"/>
    <property type="project" value="UniProtKB-KW"/>
</dbReference>
<evidence type="ECO:0000259" key="6">
    <source>
        <dbReference type="PROSITE" id="PS51379"/>
    </source>
</evidence>
<reference evidence="7 8" key="1">
    <citation type="submission" date="2019-03" db="EMBL/GenBank/DDBJ databases">
        <title>Draft genome of Gammaproteobacteria bacterium LSUCC0057, a member of the SAR92 clade.</title>
        <authorList>
            <person name="Lanclos V.C."/>
            <person name="Doiron C."/>
            <person name="Henson M.W."/>
            <person name="Thrash J.C."/>
        </authorList>
    </citation>
    <scope>NUCLEOTIDE SEQUENCE [LARGE SCALE GENOMIC DNA]</scope>
    <source>
        <strain evidence="7 8">LSUCC0057</strain>
    </source>
</reference>
<dbReference type="InterPro" id="IPR051269">
    <property type="entry name" value="Fe-S_cluster_ET"/>
</dbReference>
<name>A0A4Y8UH82_9GAMM</name>
<evidence type="ECO:0000256" key="3">
    <source>
        <dbReference type="ARBA" id="ARBA00022982"/>
    </source>
</evidence>
<gene>
    <name evidence="7" type="ORF">E3W66_05685</name>
</gene>
<dbReference type="OrthoDB" id="9803319at2"/>
<dbReference type="PROSITE" id="PS51379">
    <property type="entry name" value="4FE4S_FER_2"/>
    <property type="match status" value="1"/>
</dbReference>
<dbReference type="Proteomes" id="UP000298133">
    <property type="component" value="Unassembled WGS sequence"/>
</dbReference>
<feature type="domain" description="4Fe-4S ferredoxin-type" evidence="6">
    <location>
        <begin position="6"/>
        <end position="34"/>
    </location>
</feature>
<dbReference type="SUPFAM" id="SSF54862">
    <property type="entry name" value="4Fe-4S ferredoxins"/>
    <property type="match status" value="1"/>
</dbReference>
<keyword evidence="5" id="KW-0411">Iron-sulfur</keyword>
<sequence>MSNAIHKISIDVTLCCGYGICAQMCPEVYKLDSDGIVYIESDTVPDELLESATEGAACCPAQVIQIESV</sequence>
<organism evidence="7 8">
    <name type="scientific">Gammaproteobacteria bacterium LSUCC0057</name>
    <dbReference type="NCBI Taxonomy" id="2559237"/>
    <lineage>
        <taxon>Bacteria</taxon>
        <taxon>Pseudomonadati</taxon>
        <taxon>Pseudomonadota</taxon>
        <taxon>Gammaproteobacteria</taxon>
        <taxon>Cellvibrionales</taxon>
        <taxon>Porticoccaceae</taxon>
        <taxon>SAR92 clade</taxon>
    </lineage>
</organism>
<keyword evidence="3" id="KW-0249">Electron transport</keyword>
<evidence type="ECO:0000313" key="7">
    <source>
        <dbReference type="EMBL" id="TFH67742.1"/>
    </source>
</evidence>
<keyword evidence="1" id="KW-0813">Transport</keyword>
<dbReference type="AlphaFoldDB" id="A0A4Y8UH82"/>
<dbReference type="PANTHER" id="PTHR36923">
    <property type="entry name" value="FERREDOXIN"/>
    <property type="match status" value="1"/>
</dbReference>
<evidence type="ECO:0000256" key="1">
    <source>
        <dbReference type="ARBA" id="ARBA00022448"/>
    </source>
</evidence>
<dbReference type="InterPro" id="IPR017896">
    <property type="entry name" value="4Fe4S_Fe-S-bd"/>
</dbReference>
<dbReference type="Pfam" id="PF13459">
    <property type="entry name" value="Fer4_15"/>
    <property type="match status" value="1"/>
</dbReference>
<evidence type="ECO:0000256" key="5">
    <source>
        <dbReference type="ARBA" id="ARBA00023014"/>
    </source>
</evidence>
<comment type="caution">
    <text evidence="7">The sequence shown here is derived from an EMBL/GenBank/DDBJ whole genome shotgun (WGS) entry which is preliminary data.</text>
</comment>
<protein>
    <submittedName>
        <fullName evidence="7">Ferredoxin</fullName>
    </submittedName>
</protein>
<dbReference type="PANTHER" id="PTHR36923:SF3">
    <property type="entry name" value="FERREDOXIN"/>
    <property type="match status" value="1"/>
</dbReference>
<evidence type="ECO:0000313" key="8">
    <source>
        <dbReference type="Proteomes" id="UP000298133"/>
    </source>
</evidence>
<keyword evidence="2" id="KW-0479">Metal-binding</keyword>
<proteinExistence type="predicted"/>
<dbReference type="GO" id="GO:0046872">
    <property type="term" value="F:metal ion binding"/>
    <property type="evidence" value="ECO:0007669"/>
    <property type="project" value="UniProtKB-KW"/>
</dbReference>
<accession>A0A4Y8UH82</accession>
<dbReference type="Gene3D" id="3.30.70.20">
    <property type="match status" value="1"/>
</dbReference>
<evidence type="ECO:0000256" key="4">
    <source>
        <dbReference type="ARBA" id="ARBA00023004"/>
    </source>
</evidence>